<reference evidence="2 3" key="1">
    <citation type="submission" date="2019-12" db="EMBL/GenBank/DDBJ databases">
        <title>Devosia maris sp. nov., isolated from the deep seawater.</title>
        <authorList>
            <person name="Liu Y."/>
        </authorList>
    </citation>
    <scope>NUCLEOTIDE SEQUENCE [LARGE SCALE GENOMIC DNA]</scope>
    <source>
        <strain evidence="2 3">L53-10-65</strain>
    </source>
</reference>
<dbReference type="InterPro" id="IPR019704">
    <property type="entry name" value="Flagellar_assmbl_FliX_class2"/>
</dbReference>
<feature type="region of interest" description="Disordered" evidence="1">
    <location>
        <begin position="18"/>
        <end position="57"/>
    </location>
</feature>
<keyword evidence="3" id="KW-1185">Reference proteome</keyword>
<organism evidence="2 3">
    <name type="scientific">Devosia marina</name>
    <dbReference type="NCBI Taxonomy" id="2683198"/>
    <lineage>
        <taxon>Bacteria</taxon>
        <taxon>Pseudomonadati</taxon>
        <taxon>Pseudomonadota</taxon>
        <taxon>Alphaproteobacteria</taxon>
        <taxon>Hyphomicrobiales</taxon>
        <taxon>Devosiaceae</taxon>
        <taxon>Devosia</taxon>
    </lineage>
</organism>
<proteinExistence type="predicted"/>
<dbReference type="EMBL" id="WQRF01000001">
    <property type="protein sequence ID" value="MVS98611.1"/>
    <property type="molecule type" value="Genomic_DNA"/>
</dbReference>
<dbReference type="Proteomes" id="UP000438106">
    <property type="component" value="Unassembled WGS sequence"/>
</dbReference>
<evidence type="ECO:0000313" key="3">
    <source>
        <dbReference type="Proteomes" id="UP000438106"/>
    </source>
</evidence>
<evidence type="ECO:0000313" key="2">
    <source>
        <dbReference type="EMBL" id="MVS98611.1"/>
    </source>
</evidence>
<sequence length="152" mass="16478">MLPIFDTPSESGLLRIDATNRSGNVAGRSSTGKAGNGPAFVPAGEQGPQRVNATAPSTSTTGIDAILALQANGDFSESRRKAVRKGTRLLDLLEDMKADLLIGRVAPERLDTMVTQLRTLRERVEPELDRVLDDIELRVLVELAKLGRYPQI</sequence>
<evidence type="ECO:0008006" key="4">
    <source>
        <dbReference type="Google" id="ProtNLM"/>
    </source>
</evidence>
<comment type="caution">
    <text evidence="2">The sequence shown here is derived from an EMBL/GenBank/DDBJ whole genome shotgun (WGS) entry which is preliminary data.</text>
</comment>
<dbReference type="AlphaFoldDB" id="A0A7X3FQ77"/>
<gene>
    <name evidence="2" type="ORF">GO014_06205</name>
</gene>
<accession>A0A7X3FQ77</accession>
<evidence type="ECO:0000256" key="1">
    <source>
        <dbReference type="SAM" id="MobiDB-lite"/>
    </source>
</evidence>
<protein>
    <recommendedName>
        <fullName evidence="4">Class II flagellar assembly regulator</fullName>
    </recommendedName>
</protein>
<dbReference type="Pfam" id="PF10768">
    <property type="entry name" value="FliX"/>
    <property type="match status" value="1"/>
</dbReference>
<name>A0A7X3FQ77_9HYPH</name>
<feature type="compositionally biased region" description="Polar residues" evidence="1">
    <location>
        <begin position="19"/>
        <end position="33"/>
    </location>
</feature>
<dbReference type="GO" id="GO:0044781">
    <property type="term" value="P:bacterial-type flagellum organization"/>
    <property type="evidence" value="ECO:0007669"/>
    <property type="project" value="InterPro"/>
</dbReference>